<name>A0A7M3V900_9BACT</name>
<sequence>MSQIPIQVIRLGIVAVAVGGVIAFKTIAANAAEEKIDKTISSLGIPKDKISYDVSVDLIGFSTHIEGIEMKISDKESFKIDEIVINDIDTENEVPEYLDVEINGMHNDANALKMVDRSLYRALDSLKKDEFITNFALNYNFDKEAKVLSLENLSFDVEDMGALSLTTQFHNVNSVANAAMGFNYAKLGKSSLRYKDDSLVDTLVTYNAKRSGKDAEQFKEKILNNLNRDIQRAEKREQELEVKMLTAIAEFVKDPESIEFSMEPEEPISFNKLSRRFTKENTLKTLNFDITVN</sequence>
<evidence type="ECO:0000256" key="1">
    <source>
        <dbReference type="SAM" id="Coils"/>
    </source>
</evidence>
<dbReference type="EMBL" id="CP041165">
    <property type="protein sequence ID" value="QOP40233.1"/>
    <property type="molecule type" value="Genomic_DNA"/>
</dbReference>
<reference evidence="2 3" key="1">
    <citation type="submission" date="2019-06" db="EMBL/GenBank/DDBJ databases">
        <title>Sulfurimonas gotlandica sp. nov., a chemoautotrophic and psychrotolerant epsilonproteobacterium isolated from a pelagic redoxcline, and an emended description of the genus Sulfurimonas.</title>
        <authorList>
            <person name="Wang S."/>
            <person name="Jiang L."/>
            <person name="Shao Z."/>
        </authorList>
    </citation>
    <scope>NUCLEOTIDE SEQUENCE [LARGE SCALE GENOMIC DNA]</scope>
    <source>
        <strain evidence="2 3">B2</strain>
    </source>
</reference>
<dbReference type="RefSeq" id="WP_193113664.1">
    <property type="nucleotide sequence ID" value="NZ_CP041165.1"/>
</dbReference>
<keyword evidence="1" id="KW-0175">Coiled coil</keyword>
<evidence type="ECO:0008006" key="4">
    <source>
        <dbReference type="Google" id="ProtNLM"/>
    </source>
</evidence>
<organism evidence="2 3">
    <name type="scientific">Sulfurimonas marina</name>
    <dbReference type="NCBI Taxonomy" id="2590551"/>
    <lineage>
        <taxon>Bacteria</taxon>
        <taxon>Pseudomonadati</taxon>
        <taxon>Campylobacterota</taxon>
        <taxon>Epsilonproteobacteria</taxon>
        <taxon>Campylobacterales</taxon>
        <taxon>Sulfurimonadaceae</taxon>
        <taxon>Sulfurimonas</taxon>
    </lineage>
</organism>
<dbReference type="AlphaFoldDB" id="A0A7M3V900"/>
<keyword evidence="3" id="KW-1185">Reference proteome</keyword>
<dbReference type="Proteomes" id="UP000593910">
    <property type="component" value="Chromosome"/>
</dbReference>
<protein>
    <recommendedName>
        <fullName evidence="4">DUF945 domain-containing protein</fullName>
    </recommendedName>
</protein>
<proteinExistence type="predicted"/>
<evidence type="ECO:0000313" key="2">
    <source>
        <dbReference type="EMBL" id="QOP40233.1"/>
    </source>
</evidence>
<feature type="coiled-coil region" evidence="1">
    <location>
        <begin position="216"/>
        <end position="250"/>
    </location>
</feature>
<dbReference type="KEGG" id="smax:FJR03_00140"/>
<gene>
    <name evidence="2" type="ORF">FJR03_00140</name>
</gene>
<accession>A0A7M3V900</accession>
<evidence type="ECO:0000313" key="3">
    <source>
        <dbReference type="Proteomes" id="UP000593910"/>
    </source>
</evidence>